<dbReference type="AlphaFoldDB" id="A0A3M0K5E7"/>
<accession>A0A3M0K5E7</accession>
<keyword evidence="2" id="KW-1185">Reference proteome</keyword>
<organism evidence="1 2">
    <name type="scientific">Hirundo rustica rustica</name>
    <dbReference type="NCBI Taxonomy" id="333673"/>
    <lineage>
        <taxon>Eukaryota</taxon>
        <taxon>Metazoa</taxon>
        <taxon>Chordata</taxon>
        <taxon>Craniata</taxon>
        <taxon>Vertebrata</taxon>
        <taxon>Euteleostomi</taxon>
        <taxon>Archelosauria</taxon>
        <taxon>Archosauria</taxon>
        <taxon>Dinosauria</taxon>
        <taxon>Saurischia</taxon>
        <taxon>Theropoda</taxon>
        <taxon>Coelurosauria</taxon>
        <taxon>Aves</taxon>
        <taxon>Neognathae</taxon>
        <taxon>Neoaves</taxon>
        <taxon>Telluraves</taxon>
        <taxon>Australaves</taxon>
        <taxon>Passeriformes</taxon>
        <taxon>Sylvioidea</taxon>
        <taxon>Hirundinidae</taxon>
        <taxon>Hirundo</taxon>
    </lineage>
</organism>
<evidence type="ECO:0000313" key="2">
    <source>
        <dbReference type="Proteomes" id="UP000269221"/>
    </source>
</evidence>
<dbReference type="EMBL" id="QRBI01000117">
    <property type="protein sequence ID" value="RMC08348.1"/>
    <property type="molecule type" value="Genomic_DNA"/>
</dbReference>
<name>A0A3M0K5E7_HIRRU</name>
<evidence type="ECO:0000313" key="1">
    <source>
        <dbReference type="EMBL" id="RMC08348.1"/>
    </source>
</evidence>
<reference evidence="1 2" key="1">
    <citation type="submission" date="2018-07" db="EMBL/GenBank/DDBJ databases">
        <title>A high quality draft genome assembly of the barn swallow (H. rustica rustica).</title>
        <authorList>
            <person name="Formenti G."/>
            <person name="Chiara M."/>
            <person name="Poveda L."/>
            <person name="Francoijs K.-J."/>
            <person name="Bonisoli-Alquati A."/>
            <person name="Canova L."/>
            <person name="Gianfranceschi L."/>
            <person name="Horner D.S."/>
            <person name="Saino N."/>
        </authorList>
    </citation>
    <scope>NUCLEOTIDE SEQUENCE [LARGE SCALE GENOMIC DNA]</scope>
    <source>
        <strain evidence="1">Chelidonia</strain>
        <tissue evidence="1">Blood</tissue>
    </source>
</reference>
<dbReference type="Proteomes" id="UP000269221">
    <property type="component" value="Unassembled WGS sequence"/>
</dbReference>
<comment type="caution">
    <text evidence="1">The sequence shown here is derived from an EMBL/GenBank/DDBJ whole genome shotgun (WGS) entry which is preliminary data.</text>
</comment>
<sequence>MWICSRLKLLTSSQDDLKDGAALLGGKAGRPGIVLPGQEKHQADLIVTFQCLKELTGNMERGCLQGMEGQDKAE</sequence>
<gene>
    <name evidence="1" type="ORF">DUI87_14590</name>
</gene>
<protein>
    <submittedName>
        <fullName evidence="1">Uncharacterized protein</fullName>
    </submittedName>
</protein>
<proteinExistence type="predicted"/>